<dbReference type="eggNOG" id="ENOG503025B">
    <property type="taxonomic scope" value="Bacteria"/>
</dbReference>
<accession>G8R1B3</accession>
<evidence type="ECO:0000313" key="2">
    <source>
        <dbReference type="EMBL" id="AEV33856.1"/>
    </source>
</evidence>
<protein>
    <recommendedName>
        <fullName evidence="4">NfeD-like C-terminal domain-containing protein</fullName>
    </recommendedName>
</protein>
<organism evidence="2 3">
    <name type="scientific">Owenweeksia hongkongensis (strain DSM 17368 / CIP 108786 / JCM 12287 / NRRL B-23963 / UST20020801)</name>
    <dbReference type="NCBI Taxonomy" id="926562"/>
    <lineage>
        <taxon>Bacteria</taxon>
        <taxon>Pseudomonadati</taxon>
        <taxon>Bacteroidota</taxon>
        <taxon>Flavobacteriia</taxon>
        <taxon>Flavobacteriales</taxon>
        <taxon>Owenweeksiaceae</taxon>
        <taxon>Owenweeksia</taxon>
    </lineage>
</organism>
<evidence type="ECO:0000313" key="3">
    <source>
        <dbReference type="Proteomes" id="UP000005631"/>
    </source>
</evidence>
<dbReference type="STRING" id="926562.Oweho_2898"/>
<evidence type="ECO:0000256" key="1">
    <source>
        <dbReference type="SAM" id="Phobius"/>
    </source>
</evidence>
<feature type="transmembrane region" description="Helical" evidence="1">
    <location>
        <begin position="90"/>
        <end position="113"/>
    </location>
</feature>
<dbReference type="Proteomes" id="UP000005631">
    <property type="component" value="Chromosome"/>
</dbReference>
<feature type="transmembrane region" description="Helical" evidence="1">
    <location>
        <begin position="63"/>
        <end position="84"/>
    </location>
</feature>
<name>G8R1B3_OWEHD</name>
<dbReference type="AlphaFoldDB" id="G8R1B3"/>
<reference evidence="2 3" key="1">
    <citation type="journal article" date="2012" name="Stand. Genomic Sci.">
        <title>Genome sequence of the orange-pigmented seawater bacterium Owenweeksia hongkongensis type strain (UST20020801(T)).</title>
        <authorList>
            <person name="Riedel T."/>
            <person name="Held B."/>
            <person name="Nolan M."/>
            <person name="Lucas S."/>
            <person name="Lapidus A."/>
            <person name="Tice H."/>
            <person name="Del Rio T.G."/>
            <person name="Cheng J.F."/>
            <person name="Han C."/>
            <person name="Tapia R."/>
            <person name="Goodwin L.A."/>
            <person name="Pitluck S."/>
            <person name="Liolios K."/>
            <person name="Mavromatis K."/>
            <person name="Pagani I."/>
            <person name="Ivanova N."/>
            <person name="Mikhailova N."/>
            <person name="Pati A."/>
            <person name="Chen A."/>
            <person name="Palaniappan K."/>
            <person name="Rohde M."/>
            <person name="Tindall B.J."/>
            <person name="Detter J.C."/>
            <person name="Goker M."/>
            <person name="Woyke T."/>
            <person name="Bristow J."/>
            <person name="Eisen J.A."/>
            <person name="Markowitz V."/>
            <person name="Hugenholtz P."/>
            <person name="Klenk H.P."/>
            <person name="Kyrpides N.C."/>
        </authorList>
    </citation>
    <scope>NUCLEOTIDE SEQUENCE</scope>
    <source>
        <strain evidence="3">DSM 17368 / JCM 12287 / NRRL B-23963</strain>
    </source>
</reference>
<dbReference type="OrthoDB" id="662536at2"/>
<feature type="transmembrane region" description="Helical" evidence="1">
    <location>
        <begin position="17"/>
        <end position="42"/>
    </location>
</feature>
<dbReference type="Gene3D" id="2.40.50.140">
    <property type="entry name" value="Nucleic acid-binding proteins"/>
    <property type="match status" value="1"/>
</dbReference>
<keyword evidence="1" id="KW-0472">Membrane</keyword>
<sequence>MDDLSSWWFALDTLDKIYWGLAIPSSLMFLFQLITTFIGGAFDTDYTDPDLEIENDGGVGFQFFTFKNMVAFFVLFSWTGIASLDSGYSMLTTIIISVVSGLAMMTIMAFMFYQISKLHQSGTLKIARAVGKIGEAYLRIPGGRGGFGKIQLTIQGSVHEFDALTDQETDIPTGTIIQITEVIDQNKMLVITNSPKKQNP</sequence>
<proteinExistence type="predicted"/>
<dbReference type="HOGENOM" id="CLU_102174_0_0_10"/>
<keyword evidence="1" id="KW-1133">Transmembrane helix</keyword>
<dbReference type="KEGG" id="oho:Oweho_2898"/>
<evidence type="ECO:0008006" key="4">
    <source>
        <dbReference type="Google" id="ProtNLM"/>
    </source>
</evidence>
<dbReference type="RefSeq" id="WP_014203205.1">
    <property type="nucleotide sequence ID" value="NC_016599.1"/>
</dbReference>
<gene>
    <name evidence="2" type="ordered locus">Oweho_2898</name>
</gene>
<dbReference type="EMBL" id="CP003156">
    <property type="protein sequence ID" value="AEV33856.1"/>
    <property type="molecule type" value="Genomic_DNA"/>
</dbReference>
<keyword evidence="3" id="KW-1185">Reference proteome</keyword>
<keyword evidence="1" id="KW-0812">Transmembrane</keyword>
<dbReference type="InterPro" id="IPR012340">
    <property type="entry name" value="NA-bd_OB-fold"/>
</dbReference>